<organism evidence="1 2">
    <name type="scientific">Azospirillum doebereinerae</name>
    <dbReference type="NCBI Taxonomy" id="92933"/>
    <lineage>
        <taxon>Bacteria</taxon>
        <taxon>Pseudomonadati</taxon>
        <taxon>Pseudomonadota</taxon>
        <taxon>Alphaproteobacteria</taxon>
        <taxon>Rhodospirillales</taxon>
        <taxon>Azospirillaceae</taxon>
        <taxon>Azospirillum</taxon>
    </lineage>
</organism>
<dbReference type="RefSeq" id="WP_127000068.1">
    <property type="nucleotide sequence ID" value="NZ_CP173195.1"/>
</dbReference>
<name>A0A433J701_9PROT</name>
<accession>A0A433J701</accession>
<proteinExistence type="predicted"/>
<keyword evidence="2" id="KW-1185">Reference proteome</keyword>
<protein>
    <submittedName>
        <fullName evidence="1">Uncharacterized protein</fullName>
    </submittedName>
</protein>
<evidence type="ECO:0000313" key="1">
    <source>
        <dbReference type="EMBL" id="RUQ68916.1"/>
    </source>
</evidence>
<dbReference type="EMBL" id="RZIJ01000013">
    <property type="protein sequence ID" value="RUQ68916.1"/>
    <property type="molecule type" value="Genomic_DNA"/>
</dbReference>
<reference evidence="1 2" key="1">
    <citation type="submission" date="2018-12" db="EMBL/GenBank/DDBJ databases">
        <authorList>
            <person name="Yang Y."/>
        </authorList>
    </citation>
    <scope>NUCLEOTIDE SEQUENCE [LARGE SCALE GENOMIC DNA]</scope>
    <source>
        <strain evidence="1 2">GSF71</strain>
    </source>
</reference>
<comment type="caution">
    <text evidence="1">The sequence shown here is derived from an EMBL/GenBank/DDBJ whole genome shotgun (WGS) entry which is preliminary data.</text>
</comment>
<sequence>MTKLVVRQGPLSTKMYCAIGMVAVSWAHLEEVISFCLSRLLGVEHVEFLTISANMQVKARLDSIKALAGQKLSNQAAAQTIELCEQAIQLSKERNRILHGSWLQGETPDVGIRLNYRAYGRVTYDSPEMTAKEIAIVASSMNEVGTRMMLNLQQLGLYDPRTPMKAPAPAAAEPPVSAAS</sequence>
<dbReference type="AlphaFoldDB" id="A0A433J701"/>
<gene>
    <name evidence="1" type="ORF">EJ913_17240</name>
</gene>
<dbReference type="OrthoDB" id="7302667at2"/>
<evidence type="ECO:0000313" key="2">
    <source>
        <dbReference type="Proteomes" id="UP000280346"/>
    </source>
</evidence>
<dbReference type="Proteomes" id="UP000280346">
    <property type="component" value="Unassembled WGS sequence"/>
</dbReference>